<dbReference type="PROSITE" id="PS50294">
    <property type="entry name" value="WD_REPEATS_REGION"/>
    <property type="match status" value="2"/>
</dbReference>
<dbReference type="RefSeq" id="WP_106395868.1">
    <property type="nucleotide sequence ID" value="NZ_PVNK01000292.1"/>
</dbReference>
<evidence type="ECO:0000259" key="5">
    <source>
        <dbReference type="Pfam" id="PF12894"/>
    </source>
</evidence>
<dbReference type="Proteomes" id="UP000237968">
    <property type="component" value="Unassembled WGS sequence"/>
</dbReference>
<feature type="repeat" description="WD" evidence="3">
    <location>
        <begin position="83"/>
        <end position="124"/>
    </location>
</feature>
<comment type="caution">
    <text evidence="6">The sequence shown here is derived from an EMBL/GenBank/DDBJ whole genome shotgun (WGS) entry which is preliminary data.</text>
</comment>
<dbReference type="InterPro" id="IPR024977">
    <property type="entry name" value="Apc4-like_WD40_dom"/>
</dbReference>
<dbReference type="Gene3D" id="2.130.10.10">
    <property type="entry name" value="YVTN repeat-like/Quinoprotein amine dehydrogenase"/>
    <property type="match status" value="3"/>
</dbReference>
<feature type="domain" description="Anaphase-promoting complex subunit 4-like WD40" evidence="5">
    <location>
        <begin position="192"/>
        <end position="252"/>
    </location>
</feature>
<evidence type="ECO:0000256" key="3">
    <source>
        <dbReference type="PROSITE-ProRule" id="PRU00221"/>
    </source>
</evidence>
<evidence type="ECO:0000313" key="7">
    <source>
        <dbReference type="Proteomes" id="UP000237968"/>
    </source>
</evidence>
<sequence>MRSKSRLWAPALAAATLIGCGEGPRAEPSASVEAPPQARAGELRAPDTQPTPPEAKATPAATPTDQAPEPSASAPLPVFAVARLGHAGPVTDLAWSDDGATIATVASDGEVRLWDATSYALTRTLDGPPGEHRRVALTRDGATVVANAEHEVRAWDAKTGALRHTLAHTGETFAVAISGDGATIASGGADGLRIWAADGAPRHHVELRGKQVASLAVSGDGGTLASGWDDGRVRLYEAASGELTRTIKTGADPETLAYSRDGTRLAARSGDESFRIFDATTGKALAKIPLAHPLAFGVGDHLLLGTNTPGDGEVEVSVIDVGPAQIVRGFLGHEAGITAAAWSPDGNTFATASADTTALIWAAP</sequence>
<keyword evidence="1 3" id="KW-0853">WD repeat</keyword>
<dbReference type="PROSITE" id="PS50082">
    <property type="entry name" value="WD_REPEATS_2"/>
    <property type="match status" value="3"/>
</dbReference>
<accession>A0A2S9XBN2</accession>
<dbReference type="InterPro" id="IPR015943">
    <property type="entry name" value="WD40/YVTN_repeat-like_dom_sf"/>
</dbReference>
<dbReference type="EMBL" id="PVNK01000292">
    <property type="protein sequence ID" value="PRP90210.1"/>
    <property type="molecule type" value="Genomic_DNA"/>
</dbReference>
<feature type="repeat" description="WD" evidence="3">
    <location>
        <begin position="205"/>
        <end position="246"/>
    </location>
</feature>
<dbReference type="AlphaFoldDB" id="A0A2S9XBN2"/>
<reference evidence="6 7" key="1">
    <citation type="submission" date="2018-03" db="EMBL/GenBank/DDBJ databases">
        <title>Draft Genome Sequences of the Obligatory Marine Myxobacteria Enhygromyxa salina SWB005.</title>
        <authorList>
            <person name="Poehlein A."/>
            <person name="Moghaddam J.A."/>
            <person name="Harms H."/>
            <person name="Alanjari M."/>
            <person name="Koenig G.M."/>
            <person name="Daniel R."/>
            <person name="Schaeberle T.F."/>
        </authorList>
    </citation>
    <scope>NUCLEOTIDE SEQUENCE [LARGE SCALE GENOMIC DNA]</scope>
    <source>
        <strain evidence="6 7">SWB005</strain>
    </source>
</reference>
<dbReference type="PANTHER" id="PTHR19848:SF8">
    <property type="entry name" value="F-BOX AND WD REPEAT DOMAIN CONTAINING 7"/>
    <property type="match status" value="1"/>
</dbReference>
<gene>
    <name evidence="6" type="ORF">ENSA5_67320</name>
</gene>
<dbReference type="Pfam" id="PF00400">
    <property type="entry name" value="WD40"/>
    <property type="match status" value="3"/>
</dbReference>
<dbReference type="SUPFAM" id="SSF50998">
    <property type="entry name" value="Quinoprotein alcohol dehydrogenase-like"/>
    <property type="match status" value="1"/>
</dbReference>
<feature type="compositionally biased region" description="Low complexity" evidence="4">
    <location>
        <begin position="54"/>
        <end position="70"/>
    </location>
</feature>
<dbReference type="Pfam" id="PF12894">
    <property type="entry name" value="ANAPC4_WD40"/>
    <property type="match status" value="1"/>
</dbReference>
<feature type="repeat" description="WD" evidence="3">
    <location>
        <begin position="330"/>
        <end position="364"/>
    </location>
</feature>
<dbReference type="SMART" id="SM00320">
    <property type="entry name" value="WD40"/>
    <property type="match status" value="6"/>
</dbReference>
<keyword evidence="2" id="KW-0677">Repeat</keyword>
<evidence type="ECO:0000313" key="6">
    <source>
        <dbReference type="EMBL" id="PRP90210.1"/>
    </source>
</evidence>
<dbReference type="InterPro" id="IPR011047">
    <property type="entry name" value="Quinoprotein_ADH-like_sf"/>
</dbReference>
<protein>
    <submittedName>
        <fullName evidence="6">WD domain, G-beta repeat</fullName>
    </submittedName>
</protein>
<organism evidence="6 7">
    <name type="scientific">Enhygromyxa salina</name>
    <dbReference type="NCBI Taxonomy" id="215803"/>
    <lineage>
        <taxon>Bacteria</taxon>
        <taxon>Pseudomonadati</taxon>
        <taxon>Myxococcota</taxon>
        <taxon>Polyangia</taxon>
        <taxon>Nannocystales</taxon>
        <taxon>Nannocystaceae</taxon>
        <taxon>Enhygromyxa</taxon>
    </lineage>
</organism>
<dbReference type="PROSITE" id="PS51257">
    <property type="entry name" value="PROKAR_LIPOPROTEIN"/>
    <property type="match status" value="1"/>
</dbReference>
<evidence type="ECO:0000256" key="2">
    <source>
        <dbReference type="ARBA" id="ARBA00022737"/>
    </source>
</evidence>
<dbReference type="OrthoDB" id="9765809at2"/>
<name>A0A2S9XBN2_9BACT</name>
<proteinExistence type="predicted"/>
<dbReference type="PANTHER" id="PTHR19848">
    <property type="entry name" value="WD40 REPEAT PROTEIN"/>
    <property type="match status" value="1"/>
</dbReference>
<dbReference type="PROSITE" id="PS00678">
    <property type="entry name" value="WD_REPEATS_1"/>
    <property type="match status" value="1"/>
</dbReference>
<evidence type="ECO:0000256" key="1">
    <source>
        <dbReference type="ARBA" id="ARBA00022574"/>
    </source>
</evidence>
<dbReference type="CDD" id="cd00200">
    <property type="entry name" value="WD40"/>
    <property type="match status" value="1"/>
</dbReference>
<feature type="region of interest" description="Disordered" evidence="4">
    <location>
        <begin position="20"/>
        <end position="73"/>
    </location>
</feature>
<dbReference type="InterPro" id="IPR019775">
    <property type="entry name" value="WD40_repeat_CS"/>
</dbReference>
<evidence type="ECO:0000256" key="4">
    <source>
        <dbReference type="SAM" id="MobiDB-lite"/>
    </source>
</evidence>
<dbReference type="InterPro" id="IPR001680">
    <property type="entry name" value="WD40_rpt"/>
</dbReference>
<keyword evidence="7" id="KW-1185">Reference proteome</keyword>